<evidence type="ECO:0000256" key="1">
    <source>
        <dbReference type="SAM" id="MobiDB-lite"/>
    </source>
</evidence>
<evidence type="ECO:0000313" key="3">
    <source>
        <dbReference type="Proteomes" id="UP000078343"/>
    </source>
</evidence>
<organism evidence="2 3">
    <name type="scientific">Fonsecaea erecta</name>
    <dbReference type="NCBI Taxonomy" id="1367422"/>
    <lineage>
        <taxon>Eukaryota</taxon>
        <taxon>Fungi</taxon>
        <taxon>Dikarya</taxon>
        <taxon>Ascomycota</taxon>
        <taxon>Pezizomycotina</taxon>
        <taxon>Eurotiomycetes</taxon>
        <taxon>Chaetothyriomycetidae</taxon>
        <taxon>Chaetothyriales</taxon>
        <taxon>Herpotrichiellaceae</taxon>
        <taxon>Fonsecaea</taxon>
    </lineage>
</organism>
<reference evidence="2 3" key="1">
    <citation type="submission" date="2016-04" db="EMBL/GenBank/DDBJ databases">
        <title>Draft genome of Fonsecaea erecta CBS 125763.</title>
        <authorList>
            <person name="Weiss V.A."/>
            <person name="Vicente V.A."/>
            <person name="Raittz R.T."/>
            <person name="Moreno L.F."/>
            <person name="De Souza E.M."/>
            <person name="Pedrosa F.O."/>
            <person name="Steffens M.B."/>
            <person name="Faoro H."/>
            <person name="Tadra-Sfeir M.Z."/>
            <person name="Najafzadeh M.J."/>
            <person name="Felipe M.S."/>
            <person name="Teixeira M."/>
            <person name="Sun J."/>
            <person name="Xi L."/>
            <person name="Gomes R."/>
            <person name="De Azevedo C.M."/>
            <person name="Salgado C.G."/>
            <person name="Da Silva M.B."/>
            <person name="Nascimento M.F."/>
            <person name="Queiroz-Telles F."/>
            <person name="Attili D.S."/>
            <person name="Gorbushina A."/>
        </authorList>
    </citation>
    <scope>NUCLEOTIDE SEQUENCE [LARGE SCALE GENOMIC DNA]</scope>
    <source>
        <strain evidence="2 3">CBS 125763</strain>
    </source>
</reference>
<gene>
    <name evidence="2" type="ORF">AYL99_01158</name>
</gene>
<feature type="region of interest" description="Disordered" evidence="1">
    <location>
        <begin position="38"/>
        <end position="61"/>
    </location>
</feature>
<name>A0A179A0Q2_9EURO</name>
<keyword evidence="3" id="KW-1185">Reference proteome</keyword>
<dbReference type="AlphaFoldDB" id="A0A179A0Q2"/>
<proteinExistence type="predicted"/>
<protein>
    <submittedName>
        <fullName evidence="2">Uncharacterized protein</fullName>
    </submittedName>
</protein>
<evidence type="ECO:0000313" key="2">
    <source>
        <dbReference type="EMBL" id="OAP65186.1"/>
    </source>
</evidence>
<sequence>MSVVKFTAPKTFQTTHVIENVGQLSGESTALLLQHYERRDGERRRNSTANMSQALNKKARTSTERADFNFAKFVQIPSMCCLLTMTARMTNKG</sequence>
<accession>A0A179A0Q2</accession>
<dbReference type="EMBL" id="LVYI01000001">
    <property type="protein sequence ID" value="OAP65186.1"/>
    <property type="molecule type" value="Genomic_DNA"/>
</dbReference>
<dbReference type="Proteomes" id="UP000078343">
    <property type="component" value="Unassembled WGS sequence"/>
</dbReference>
<comment type="caution">
    <text evidence="2">The sequence shown here is derived from an EMBL/GenBank/DDBJ whole genome shotgun (WGS) entry which is preliminary data.</text>
</comment>
<dbReference type="RefSeq" id="XP_018698553.1">
    <property type="nucleotide sequence ID" value="XM_018832674.1"/>
</dbReference>
<dbReference type="GeneID" id="30005328"/>